<keyword evidence="2" id="KW-1185">Reference proteome</keyword>
<comment type="caution">
    <text evidence="1">The sequence shown here is derived from an EMBL/GenBank/DDBJ whole genome shotgun (WGS) entry which is preliminary data.</text>
</comment>
<dbReference type="AlphaFoldDB" id="A0A8T3C6U5"/>
<gene>
    <name evidence="1" type="ORF">KFK09_003139</name>
</gene>
<name>A0A8T3C6U5_DENNO</name>
<dbReference type="Proteomes" id="UP000829196">
    <property type="component" value="Unassembled WGS sequence"/>
</dbReference>
<evidence type="ECO:0000313" key="2">
    <source>
        <dbReference type="Proteomes" id="UP000829196"/>
    </source>
</evidence>
<organism evidence="1 2">
    <name type="scientific">Dendrobium nobile</name>
    <name type="common">Orchid</name>
    <dbReference type="NCBI Taxonomy" id="94219"/>
    <lineage>
        <taxon>Eukaryota</taxon>
        <taxon>Viridiplantae</taxon>
        <taxon>Streptophyta</taxon>
        <taxon>Embryophyta</taxon>
        <taxon>Tracheophyta</taxon>
        <taxon>Spermatophyta</taxon>
        <taxon>Magnoliopsida</taxon>
        <taxon>Liliopsida</taxon>
        <taxon>Asparagales</taxon>
        <taxon>Orchidaceae</taxon>
        <taxon>Epidendroideae</taxon>
        <taxon>Malaxideae</taxon>
        <taxon>Dendrobiinae</taxon>
        <taxon>Dendrobium</taxon>
    </lineage>
</organism>
<sequence>MYHTHLKINPMTRKLIPTFFSFSYSLANEASLIQFHPLLSRYVANLYKNDHFFCISHSPSKHF</sequence>
<accession>A0A8T3C6U5</accession>
<proteinExistence type="predicted"/>
<protein>
    <submittedName>
        <fullName evidence="1">Uncharacterized protein</fullName>
    </submittedName>
</protein>
<evidence type="ECO:0000313" key="1">
    <source>
        <dbReference type="EMBL" id="KAI0527535.1"/>
    </source>
</evidence>
<dbReference type="EMBL" id="JAGYWB010000003">
    <property type="protein sequence ID" value="KAI0527535.1"/>
    <property type="molecule type" value="Genomic_DNA"/>
</dbReference>
<reference evidence="1" key="1">
    <citation type="journal article" date="2022" name="Front. Genet.">
        <title>Chromosome-Scale Assembly of the Dendrobium nobile Genome Provides Insights Into the Molecular Mechanism of the Biosynthesis of the Medicinal Active Ingredient of Dendrobium.</title>
        <authorList>
            <person name="Xu Q."/>
            <person name="Niu S.-C."/>
            <person name="Li K.-L."/>
            <person name="Zheng P.-J."/>
            <person name="Zhang X.-J."/>
            <person name="Jia Y."/>
            <person name="Liu Y."/>
            <person name="Niu Y.-X."/>
            <person name="Yu L.-H."/>
            <person name="Chen D.-F."/>
            <person name="Zhang G.-Q."/>
        </authorList>
    </citation>
    <scope>NUCLEOTIDE SEQUENCE</scope>
    <source>
        <tissue evidence="1">Leaf</tissue>
    </source>
</reference>